<dbReference type="Proteomes" id="UP001612915">
    <property type="component" value="Unassembled WGS sequence"/>
</dbReference>
<evidence type="ECO:0000256" key="2">
    <source>
        <dbReference type="ARBA" id="ARBA00023002"/>
    </source>
</evidence>
<dbReference type="EC" id="1.8.4.10" evidence="4"/>
<keyword evidence="4" id="KW-0479">Metal-binding</keyword>
<dbReference type="InterPro" id="IPR014729">
    <property type="entry name" value="Rossmann-like_a/b/a_fold"/>
</dbReference>
<feature type="binding site" evidence="4">
    <location>
        <position position="216"/>
    </location>
    <ligand>
        <name>[4Fe-4S] cluster</name>
        <dbReference type="ChEBI" id="CHEBI:49883"/>
    </ligand>
</feature>
<evidence type="ECO:0000259" key="5">
    <source>
        <dbReference type="Pfam" id="PF01507"/>
    </source>
</evidence>
<evidence type="ECO:0000313" key="6">
    <source>
        <dbReference type="EMBL" id="MFI7588470.1"/>
    </source>
</evidence>
<comment type="pathway">
    <text evidence="3 4">Sulfur metabolism; hydrogen sulfide biosynthesis; sulfite from sulfate.</text>
</comment>
<keyword evidence="4" id="KW-0411">Iron-sulfur</keyword>
<feature type="binding site" evidence="4">
    <location>
        <position position="130"/>
    </location>
    <ligand>
        <name>[4Fe-4S] cluster</name>
        <dbReference type="ChEBI" id="CHEBI:49883"/>
    </ligand>
</feature>
<comment type="catalytic activity">
    <reaction evidence="4">
        <text>[thioredoxin]-disulfide + sulfite + AMP + 2 H(+) = adenosine 5'-phosphosulfate + [thioredoxin]-dithiol</text>
        <dbReference type="Rhea" id="RHEA:21976"/>
        <dbReference type="Rhea" id="RHEA-COMP:10698"/>
        <dbReference type="Rhea" id="RHEA-COMP:10700"/>
        <dbReference type="ChEBI" id="CHEBI:15378"/>
        <dbReference type="ChEBI" id="CHEBI:17359"/>
        <dbReference type="ChEBI" id="CHEBI:29950"/>
        <dbReference type="ChEBI" id="CHEBI:50058"/>
        <dbReference type="ChEBI" id="CHEBI:58243"/>
        <dbReference type="ChEBI" id="CHEBI:456215"/>
        <dbReference type="EC" id="1.8.4.10"/>
    </reaction>
</comment>
<evidence type="ECO:0000256" key="4">
    <source>
        <dbReference type="HAMAP-Rule" id="MF_00063"/>
    </source>
</evidence>
<comment type="subcellular location">
    <subcellularLocation>
        <location evidence="4">Cytoplasm</location>
    </subcellularLocation>
</comment>
<comment type="function">
    <text evidence="4">Catalyzes the formation of sulfite from adenosine 5'-phosphosulfate (APS) using thioredoxin as an electron donor.</text>
</comment>
<dbReference type="HAMAP" id="MF_00063">
    <property type="entry name" value="CysH"/>
    <property type="match status" value="1"/>
</dbReference>
<dbReference type="Gene3D" id="3.40.50.620">
    <property type="entry name" value="HUPs"/>
    <property type="match status" value="1"/>
</dbReference>
<feature type="domain" description="Phosphoadenosine phosphosulphate reductase" evidence="5">
    <location>
        <begin position="57"/>
        <end position="219"/>
    </location>
</feature>
<comment type="similarity">
    <text evidence="1 4">Belongs to the PAPS reductase family. CysH subfamily.</text>
</comment>
<keyword evidence="7" id="KW-1185">Reference proteome</keyword>
<dbReference type="Pfam" id="PF01507">
    <property type="entry name" value="PAPS_reduct"/>
    <property type="match status" value="1"/>
</dbReference>
<gene>
    <name evidence="4" type="primary">cysH</name>
    <name evidence="6" type="ORF">ACIB24_15480</name>
</gene>
<sequence>MIGSLISRPEDVAAALDADPVAFAAHANQVLEGADPLTVLGWAGRAFGKSFVVTAAMGDTVLAHLTSRAVPGTDVLFVDTGYHFAETIGTVKAVEASYPVRMLSITPKQSVADHEAEWGKLHETDPDRCCALRKVEPLNRALAGYRAWATGLRRDDSPERADTPTVQWVEKRGMLKLAPIATWTDDDVAAYADAHPDMLTNPLLQVGYTSVGCAPCTRAVQPGEDARAGRWAGRAKTECGIHYAI</sequence>
<dbReference type="NCBIfam" id="NF002537">
    <property type="entry name" value="PRK02090.1"/>
    <property type="match status" value="1"/>
</dbReference>
<dbReference type="PIRSF" id="PIRSF000857">
    <property type="entry name" value="PAPS_reductase"/>
    <property type="match status" value="1"/>
</dbReference>
<evidence type="ECO:0000256" key="1">
    <source>
        <dbReference type="ARBA" id="ARBA00009732"/>
    </source>
</evidence>
<dbReference type="InterPro" id="IPR004511">
    <property type="entry name" value="PAPS/APS_Rdtase"/>
</dbReference>
<organism evidence="6 7">
    <name type="scientific">Spongisporangium articulatum</name>
    <dbReference type="NCBI Taxonomy" id="3362603"/>
    <lineage>
        <taxon>Bacteria</taxon>
        <taxon>Bacillati</taxon>
        <taxon>Actinomycetota</taxon>
        <taxon>Actinomycetes</taxon>
        <taxon>Kineosporiales</taxon>
        <taxon>Kineosporiaceae</taxon>
        <taxon>Spongisporangium</taxon>
    </lineage>
</organism>
<comment type="caution">
    <text evidence="6">The sequence shown here is derived from an EMBL/GenBank/DDBJ whole genome shotgun (WGS) entry which is preliminary data.</text>
</comment>
<dbReference type="RefSeq" id="WP_398282170.1">
    <property type="nucleotide sequence ID" value="NZ_JBITLV010000005.1"/>
</dbReference>
<feature type="binding site" evidence="4">
    <location>
        <position position="129"/>
    </location>
    <ligand>
        <name>[4Fe-4S] cluster</name>
        <dbReference type="ChEBI" id="CHEBI:49883"/>
    </ligand>
</feature>
<evidence type="ECO:0000313" key="7">
    <source>
        <dbReference type="Proteomes" id="UP001612915"/>
    </source>
</evidence>
<keyword evidence="4" id="KW-0963">Cytoplasm</keyword>
<reference evidence="6 7" key="1">
    <citation type="submission" date="2024-10" db="EMBL/GenBank/DDBJ databases">
        <title>The Natural Products Discovery Center: Release of the First 8490 Sequenced Strains for Exploring Actinobacteria Biosynthetic Diversity.</title>
        <authorList>
            <person name="Kalkreuter E."/>
            <person name="Kautsar S.A."/>
            <person name="Yang D."/>
            <person name="Bader C.D."/>
            <person name="Teijaro C.N."/>
            <person name="Fluegel L."/>
            <person name="Davis C.M."/>
            <person name="Simpson J.R."/>
            <person name="Lauterbach L."/>
            <person name="Steele A.D."/>
            <person name="Gui C."/>
            <person name="Meng S."/>
            <person name="Li G."/>
            <person name="Viehrig K."/>
            <person name="Ye F."/>
            <person name="Su P."/>
            <person name="Kiefer A.F."/>
            <person name="Nichols A."/>
            <person name="Cepeda A.J."/>
            <person name="Yan W."/>
            <person name="Fan B."/>
            <person name="Jiang Y."/>
            <person name="Adhikari A."/>
            <person name="Zheng C.-J."/>
            <person name="Schuster L."/>
            <person name="Cowan T.M."/>
            <person name="Smanski M.J."/>
            <person name="Chevrette M.G."/>
            <person name="De Carvalho L.P.S."/>
            <person name="Shen B."/>
        </authorList>
    </citation>
    <scope>NUCLEOTIDE SEQUENCE [LARGE SCALE GENOMIC DNA]</scope>
    <source>
        <strain evidence="6 7">NPDC049639</strain>
    </source>
</reference>
<dbReference type="PANTHER" id="PTHR46509">
    <property type="entry name" value="PHOSPHOADENOSINE PHOSPHOSULFATE REDUCTASE"/>
    <property type="match status" value="1"/>
</dbReference>
<proteinExistence type="inferred from homology"/>
<comment type="cofactor">
    <cofactor evidence="4">
        <name>[4Fe-4S] cluster</name>
        <dbReference type="ChEBI" id="CHEBI:49883"/>
    </cofactor>
    <text evidence="4">Binds 1 [4Fe-4S] cluster per subunit.</text>
</comment>
<protein>
    <recommendedName>
        <fullName evidence="4">Adenosine 5'-phosphosulfate reductase</fullName>
        <shortName evidence="4">APS reductase</shortName>
        <ecNumber evidence="4">1.8.4.10</ecNumber>
    </recommendedName>
    <alternativeName>
        <fullName evidence="4">5'-adenylylsulfate reductase</fullName>
    </alternativeName>
    <alternativeName>
        <fullName evidence="4">Thioredoxin-dependent 5'-adenylylsulfate reductase</fullName>
    </alternativeName>
</protein>
<dbReference type="GO" id="GO:0004604">
    <property type="term" value="F:phosphoadenylyl-sulfate reductase (thioredoxin) activity"/>
    <property type="evidence" value="ECO:0007669"/>
    <property type="project" value="UniProtKB-EC"/>
</dbReference>
<feature type="active site" description="Nucleophile; cysteine thiosulfonate intermediate" evidence="4">
    <location>
        <position position="239"/>
    </location>
</feature>
<keyword evidence="4" id="KW-0408">Iron</keyword>
<evidence type="ECO:0000256" key="3">
    <source>
        <dbReference type="ARBA" id="ARBA00024327"/>
    </source>
</evidence>
<dbReference type="SUPFAM" id="SSF52402">
    <property type="entry name" value="Adenine nucleotide alpha hydrolases-like"/>
    <property type="match status" value="1"/>
</dbReference>
<accession>A0ABW8AQ17</accession>
<keyword evidence="2 4" id="KW-0560">Oxidoreductase</keyword>
<dbReference type="InterPro" id="IPR002500">
    <property type="entry name" value="PAPS_reduct_dom"/>
</dbReference>
<feature type="binding site" evidence="4">
    <location>
        <position position="213"/>
    </location>
    <ligand>
        <name>[4Fe-4S] cluster</name>
        <dbReference type="ChEBI" id="CHEBI:49883"/>
    </ligand>
</feature>
<dbReference type="EMBL" id="JBITLV010000005">
    <property type="protein sequence ID" value="MFI7588470.1"/>
    <property type="molecule type" value="Genomic_DNA"/>
</dbReference>
<dbReference type="PANTHER" id="PTHR46509:SF1">
    <property type="entry name" value="PHOSPHOADENOSINE PHOSPHOSULFATE REDUCTASE"/>
    <property type="match status" value="1"/>
</dbReference>
<dbReference type="NCBIfam" id="TIGR00434">
    <property type="entry name" value="cysH"/>
    <property type="match status" value="1"/>
</dbReference>
<name>A0ABW8AQ17_9ACTN</name>